<dbReference type="AlphaFoldDB" id="A0A496PKT2"/>
<evidence type="ECO:0000313" key="2">
    <source>
        <dbReference type="Proteomes" id="UP000273119"/>
    </source>
</evidence>
<gene>
    <name evidence="1" type="ORF">DWQ67_04900</name>
</gene>
<sequence length="245" mass="26787">MSAEHRGSDRFAEAADPLETAAAHEAGSGIEDHSASSLSIYEGDEGTLTLPERRALVELLRHQVITVERHPREFATLSGPSRRLLSSRLHDLFLELVIDDERGVAYKTQIRGEGGGAFPALLRDTAYSREATVLLVQLRQRHLAERSAGSARVFVDLQDCLDAVERFRPAHAGDVSGDQARAHTAVESLRAAGVLVSGAEEDRFEITDVIEVILPLPRLEELVRRLMELNRPGLAGESASEENPA</sequence>
<dbReference type="InterPro" id="IPR025449">
    <property type="entry name" value="JetB"/>
</dbReference>
<name>A0A496PKT2_9MICC</name>
<keyword evidence="2" id="KW-1185">Reference proteome</keyword>
<dbReference type="Proteomes" id="UP000273119">
    <property type="component" value="Unassembled WGS sequence"/>
</dbReference>
<evidence type="ECO:0000313" key="1">
    <source>
        <dbReference type="EMBL" id="RKW71129.1"/>
    </source>
</evidence>
<dbReference type="Pfam" id="PF13835">
    <property type="entry name" value="DUF4194"/>
    <property type="match status" value="1"/>
</dbReference>
<reference evidence="1 2" key="1">
    <citation type="submission" date="2018-07" db="EMBL/GenBank/DDBJ databases">
        <title>Arthrobacter sp. nov., isolated from raw cow's milk with high bacterial count.</title>
        <authorList>
            <person name="Hahne J."/>
            <person name="Isele D."/>
            <person name="Lipski A."/>
        </authorList>
    </citation>
    <scope>NUCLEOTIDE SEQUENCE [LARGE SCALE GENOMIC DNA]</scope>
    <source>
        <strain evidence="1 2">JZ R-183</strain>
    </source>
</reference>
<protein>
    <submittedName>
        <fullName evidence="1">DUF4194 domain-containing protein</fullName>
    </submittedName>
</protein>
<comment type="caution">
    <text evidence="1">The sequence shown here is derived from an EMBL/GenBank/DDBJ whole genome shotgun (WGS) entry which is preliminary data.</text>
</comment>
<dbReference type="EMBL" id="QQXL01000002">
    <property type="protein sequence ID" value="RKW71129.1"/>
    <property type="molecule type" value="Genomic_DNA"/>
</dbReference>
<proteinExistence type="predicted"/>
<dbReference type="RefSeq" id="WP_121484464.1">
    <property type="nucleotide sequence ID" value="NZ_QQXL01000002.1"/>
</dbReference>
<organism evidence="1 2">
    <name type="scientific">Galactobacter caseinivorans</name>
    <dbReference type="NCBI Taxonomy" id="2676123"/>
    <lineage>
        <taxon>Bacteria</taxon>
        <taxon>Bacillati</taxon>
        <taxon>Actinomycetota</taxon>
        <taxon>Actinomycetes</taxon>
        <taxon>Micrococcales</taxon>
        <taxon>Micrococcaceae</taxon>
        <taxon>Galactobacter</taxon>
    </lineage>
</organism>
<accession>A0A496PKT2</accession>